<evidence type="ECO:0000313" key="2">
    <source>
        <dbReference type="Proteomes" id="UP000033475"/>
    </source>
</evidence>
<organism evidence="1 2">
    <name type="scientific">Rickettsia felis str. Pedreira</name>
    <dbReference type="NCBI Taxonomy" id="1359196"/>
    <lineage>
        <taxon>Bacteria</taxon>
        <taxon>Pseudomonadati</taxon>
        <taxon>Pseudomonadota</taxon>
        <taxon>Alphaproteobacteria</taxon>
        <taxon>Rickettsiales</taxon>
        <taxon>Rickettsiaceae</taxon>
        <taxon>Rickettsieae</taxon>
        <taxon>Rickettsia</taxon>
        <taxon>spotted fever group</taxon>
    </lineage>
</organism>
<accession>A0A0F3MQL2</accession>
<dbReference type="EMBL" id="LANQ01000001">
    <property type="protein sequence ID" value="KJV57722.1"/>
    <property type="molecule type" value="Genomic_DNA"/>
</dbReference>
<dbReference type="Proteomes" id="UP000033475">
    <property type="component" value="Unassembled WGS sequence"/>
</dbReference>
<evidence type="ECO:0000313" key="1">
    <source>
        <dbReference type="EMBL" id="KJV57722.1"/>
    </source>
</evidence>
<comment type="caution">
    <text evidence="1">The sequence shown here is derived from an EMBL/GenBank/DDBJ whole genome shotgun (WGS) entry which is preliminary data.</text>
</comment>
<dbReference type="AlphaFoldDB" id="A0A0F3MQL2"/>
<sequence length="38" mass="4258">MSSRDSEIISSAKLSGINKIIPIKTDIILFKKHISLFI</sequence>
<name>A0A0F3MQL2_RICFI</name>
<protein>
    <submittedName>
        <fullName evidence="1">Uncharacterized protein</fullName>
    </submittedName>
</protein>
<gene>
    <name evidence="1" type="ORF">RFEPED_0088</name>
</gene>
<reference evidence="1 2" key="1">
    <citation type="submission" date="2015-01" db="EMBL/GenBank/DDBJ databases">
        <title>Genome Sequencing of Rickettsiales.</title>
        <authorList>
            <person name="Daugherty S.C."/>
            <person name="Su Q."/>
            <person name="Abolude K."/>
            <person name="Beier-Sexton M."/>
            <person name="Carlyon J.A."/>
            <person name="Carter R."/>
            <person name="Day N.P."/>
            <person name="Dumler S.J."/>
            <person name="Dyachenko V."/>
            <person name="Godinez A."/>
            <person name="Kurtti T.J."/>
            <person name="Lichay M."/>
            <person name="Mullins K.E."/>
            <person name="Ott S."/>
            <person name="Pappas-Brown V."/>
            <person name="Paris D.H."/>
            <person name="Patel P."/>
            <person name="Richards A.L."/>
            <person name="Sadzewicz L."/>
            <person name="Sears K."/>
            <person name="Seidman D."/>
            <person name="Sengamalay N."/>
            <person name="Stenos J."/>
            <person name="Tallon L.J."/>
            <person name="Vincent G."/>
            <person name="Fraser C.M."/>
            <person name="Munderloh U."/>
            <person name="Dunning-Hotopp J.C."/>
        </authorList>
    </citation>
    <scope>NUCLEOTIDE SEQUENCE [LARGE SCALE GENOMIC DNA]</scope>
    <source>
        <strain evidence="1 2">Pedreira</strain>
    </source>
</reference>
<dbReference type="PATRIC" id="fig|1359196.3.peg.84"/>
<proteinExistence type="predicted"/>